<protein>
    <submittedName>
        <fullName evidence="2">Uncharacterized protein</fullName>
    </submittedName>
</protein>
<sequence length="121" mass="12996">MFDVLMGIYAFAVHMSPTAIALIWAHFSTVPRVKSVMTLTAKIGALIVIPLSMFAVAAEILCGGSAVKGYGECKFISDFVANLLVPVYLLSVGFLAVWVFVAILICARAAITKSNERNGKR</sequence>
<feature type="transmembrane region" description="Helical" evidence="1">
    <location>
        <begin position="87"/>
        <end position="111"/>
    </location>
</feature>
<dbReference type="RefSeq" id="WP_264506961.1">
    <property type="nucleotide sequence ID" value="NZ_JAPDFL010000001.1"/>
</dbReference>
<keyword evidence="1" id="KW-0812">Transmembrane</keyword>
<reference evidence="2 3" key="1">
    <citation type="submission" date="2022-10" db="EMBL/GenBank/DDBJ databases">
        <title>Pararhodobacter sp. nov., isolated from marine algae.</title>
        <authorList>
            <person name="Choi B.J."/>
            <person name="Kim J.M."/>
            <person name="Lee J.K."/>
            <person name="Choi D.G."/>
            <person name="Jeon C.O."/>
        </authorList>
    </citation>
    <scope>NUCLEOTIDE SEQUENCE [LARGE SCALE GENOMIC DNA]</scope>
    <source>
        <strain evidence="2 3">ZQ420</strain>
    </source>
</reference>
<name>A0ABT3H2U0_9RHOB</name>
<feature type="transmembrane region" description="Helical" evidence="1">
    <location>
        <begin position="6"/>
        <end position="27"/>
    </location>
</feature>
<keyword evidence="1" id="KW-1133">Transmembrane helix</keyword>
<proteinExistence type="predicted"/>
<evidence type="ECO:0000313" key="2">
    <source>
        <dbReference type="EMBL" id="MCW1934137.1"/>
    </source>
</evidence>
<comment type="caution">
    <text evidence="2">The sequence shown here is derived from an EMBL/GenBank/DDBJ whole genome shotgun (WGS) entry which is preliminary data.</text>
</comment>
<accession>A0ABT3H2U0</accession>
<evidence type="ECO:0000256" key="1">
    <source>
        <dbReference type="SAM" id="Phobius"/>
    </source>
</evidence>
<evidence type="ECO:0000313" key="3">
    <source>
        <dbReference type="Proteomes" id="UP001208938"/>
    </source>
</evidence>
<keyword evidence="1" id="KW-0472">Membrane</keyword>
<feature type="transmembrane region" description="Helical" evidence="1">
    <location>
        <begin position="39"/>
        <end position="67"/>
    </location>
</feature>
<gene>
    <name evidence="2" type="ORF">OKW52_18210</name>
</gene>
<dbReference type="EMBL" id="JAPDFL010000001">
    <property type="protein sequence ID" value="MCW1934137.1"/>
    <property type="molecule type" value="Genomic_DNA"/>
</dbReference>
<keyword evidence="3" id="KW-1185">Reference proteome</keyword>
<organism evidence="2 3">
    <name type="scientific">Pararhodobacter zhoushanensis</name>
    <dbReference type="NCBI Taxonomy" id="2479545"/>
    <lineage>
        <taxon>Bacteria</taxon>
        <taxon>Pseudomonadati</taxon>
        <taxon>Pseudomonadota</taxon>
        <taxon>Alphaproteobacteria</taxon>
        <taxon>Rhodobacterales</taxon>
        <taxon>Paracoccaceae</taxon>
        <taxon>Pararhodobacter</taxon>
    </lineage>
</organism>
<dbReference type="Proteomes" id="UP001208938">
    <property type="component" value="Unassembled WGS sequence"/>
</dbReference>